<dbReference type="PANTHER" id="PTHR22089">
    <property type="entry name" value="MIRROR-IMAGE POLYDACTYLY GENE 1 PROTEIN"/>
    <property type="match status" value="1"/>
</dbReference>
<gene>
    <name evidence="4" type="primary">LOC101850275</name>
</gene>
<evidence type="ECO:0000313" key="3">
    <source>
        <dbReference type="Proteomes" id="UP000694888"/>
    </source>
</evidence>
<dbReference type="Proteomes" id="UP000694888">
    <property type="component" value="Unplaced"/>
</dbReference>
<keyword evidence="3" id="KW-1185">Reference proteome</keyword>
<organism evidence="3 4">
    <name type="scientific">Aplysia californica</name>
    <name type="common">California sea hare</name>
    <dbReference type="NCBI Taxonomy" id="6500"/>
    <lineage>
        <taxon>Eukaryota</taxon>
        <taxon>Metazoa</taxon>
        <taxon>Spiralia</taxon>
        <taxon>Lophotrochozoa</taxon>
        <taxon>Mollusca</taxon>
        <taxon>Gastropoda</taxon>
        <taxon>Heterobranchia</taxon>
        <taxon>Euthyneura</taxon>
        <taxon>Tectipleura</taxon>
        <taxon>Aplysiida</taxon>
        <taxon>Aplysioidea</taxon>
        <taxon>Aplysiidae</taxon>
        <taxon>Aplysia</taxon>
    </lineage>
</organism>
<dbReference type="InterPro" id="IPR026175">
    <property type="entry name" value="MIPOL1"/>
</dbReference>
<name>A0ABM0K111_APLCA</name>
<reference evidence="4" key="1">
    <citation type="submission" date="2025-08" db="UniProtKB">
        <authorList>
            <consortium name="RefSeq"/>
        </authorList>
    </citation>
    <scope>IDENTIFICATION</scope>
</reference>
<keyword evidence="1" id="KW-0175">Coiled coil</keyword>
<accession>A0ABM0K111</accession>
<feature type="region of interest" description="Disordered" evidence="2">
    <location>
        <begin position="94"/>
        <end position="157"/>
    </location>
</feature>
<feature type="compositionally biased region" description="Polar residues" evidence="2">
    <location>
        <begin position="652"/>
        <end position="661"/>
    </location>
</feature>
<evidence type="ECO:0000256" key="1">
    <source>
        <dbReference type="SAM" id="Coils"/>
    </source>
</evidence>
<feature type="coiled-coil region" evidence="1">
    <location>
        <begin position="41"/>
        <end position="78"/>
    </location>
</feature>
<dbReference type="PANTHER" id="PTHR22089:SF2">
    <property type="entry name" value="MIRROR-IMAGE POLYDACTYLY GENE 1 PROTEIN"/>
    <property type="match status" value="1"/>
</dbReference>
<dbReference type="GeneID" id="101850275"/>
<sequence>MDDNQSSTQIPGTPVVKYHRRLDRGPDKHFQKLNGDSKVLLSTLRGALEEAKNRIVRLRDENDEKDEIIDEERKMRRDAEHRLQKYLVDLYNNPDVNGELRSRLPRAKKKDPLSELDSDFGGHETNDDTEGLQDDTVGGSRNDVSVTSDKEDGSQMRKSKLARLSENGMEIDTVSHSGISALHDPVTGEQVVVPGPGESGQGTDGTGVLLADNTGMHERKADSIATSLAESSGYLGLPSPHTSPVWQASVADSLPPIMNPLTSGSQVLSASSSYQALPTRQGLGDVNGDDGVREQVEHILNGGGLANPDQQVPSVSPDHPPVLQMTTTVTSPVSVGGGNVLPSAVSQSGVYSTPLTHHHQHHRPGMHSAPLLQGGVYPTPPLYYGSVYVPPSSLTHTGLLATPPITSMRTGGVPDHVSHISRLLVEIATLKKENEELKSELKDAKRDLEILKSDARSDVDESLEQIGVLIEEVHAAEKIRDAAMTQMIRSADDDRDATLGELDRMRLRSVNRSDPFLVSETEVSDDDIDDGIENTSGSSLNLSGGNAPVNKRRSLQHMERMLAKQREVMKQQMQLVIGQRDSARSQVAKLEKKLSTLELTGLNGPSDNRVKAKLKIVEQERDMVVAKLKFLMQDVKETALLSNLEKALLTDDPSNNLSSYQDGKEKKNADSEFNKNNNVAAQLTQHAEDKAKLEAQLAILENEKLAQANQIKKLEQLVTRQRHKLNTLCAGPLLMEENK</sequence>
<feature type="compositionally biased region" description="Basic and acidic residues" evidence="2">
    <location>
        <begin position="662"/>
        <end position="671"/>
    </location>
</feature>
<protein>
    <submittedName>
        <fullName evidence="4">Uncharacterized protein LOC101850275</fullName>
    </submittedName>
</protein>
<feature type="region of interest" description="Disordered" evidence="2">
    <location>
        <begin position="651"/>
        <end position="671"/>
    </location>
</feature>
<proteinExistence type="predicted"/>
<evidence type="ECO:0000256" key="2">
    <source>
        <dbReference type="SAM" id="MobiDB-lite"/>
    </source>
</evidence>
<evidence type="ECO:0000313" key="4">
    <source>
        <dbReference type="RefSeq" id="XP_005106241.1"/>
    </source>
</evidence>
<feature type="coiled-coil region" evidence="1">
    <location>
        <begin position="420"/>
        <end position="458"/>
    </location>
</feature>
<dbReference type="RefSeq" id="XP_005106241.1">
    <property type="nucleotide sequence ID" value="XM_005106184.3"/>
</dbReference>
<feature type="coiled-coil region" evidence="1">
    <location>
        <begin position="676"/>
        <end position="717"/>
    </location>
</feature>